<dbReference type="EMBL" id="MWUE01000033">
    <property type="protein sequence ID" value="OQP30750.1"/>
    <property type="molecule type" value="Genomic_DNA"/>
</dbReference>
<proteinExistence type="predicted"/>
<dbReference type="Pfam" id="PF12006">
    <property type="entry name" value="DUF3500"/>
    <property type="match status" value="1"/>
</dbReference>
<dbReference type="OrthoDB" id="581140at2"/>
<sequence>MTMPDFRDYLVPDDNPRLQLARRSDLRAYGEQMLATPKAQALKAQWQAMLDETFRGITSDGTVRSDLFQLQDEGFAVEAAVEAAQAFRASLSEAQREKIAFPLDASAWRAWYNPEIPFNDLGLRLEDTAATSQQAFLHLLRQCTSARGYHKVQQVMEANQFLGEMYEITHIMNRWSFHVLLFGEPSPTQPWGWSLYGHHVAFCCFILGRQLVIAPTFMGVEPNVIARGDARDAVLFTEEERAGLTLMQSLTPEQQQRATIYRLMEDPAMPPERFNFADQRHLGGAFQDNRIIPLEGVCASEFTAQQRATLMETIAIFLDFLPDGPREARLQLIERFMDETWWSWIGGCGDRDVFYYRIQSPVVMLEFDHHSGMWLTNAHPERFHIHTLTRIPNGNDYGKALLKLLPHTL</sequence>
<evidence type="ECO:0008006" key="3">
    <source>
        <dbReference type="Google" id="ProtNLM"/>
    </source>
</evidence>
<evidence type="ECO:0000313" key="2">
    <source>
        <dbReference type="Proteomes" id="UP000192769"/>
    </source>
</evidence>
<reference evidence="1 2" key="1">
    <citation type="submission" date="2017-02" db="EMBL/GenBank/DDBJ databases">
        <title>Whole genome shotgun sequence of Pantoea agglomerans strain AS1 isolated from a cycad, Zamia floridana in Central Florida, USA.</title>
        <authorList>
            <person name="Lata P."/>
            <person name="Govindarajan S."/>
            <person name="Qi F."/>
            <person name="Li J.-L."/>
            <person name="Maurya S.K."/>
            <person name="Sahoo M.K."/>
        </authorList>
    </citation>
    <scope>NUCLEOTIDE SEQUENCE [LARGE SCALE GENOMIC DNA]</scope>
    <source>
        <strain evidence="1 2">AS1</strain>
    </source>
</reference>
<organism evidence="1 2">
    <name type="scientific">Pantoea latae</name>
    <dbReference type="NCBI Taxonomy" id="1964541"/>
    <lineage>
        <taxon>Bacteria</taxon>
        <taxon>Pseudomonadati</taxon>
        <taxon>Pseudomonadota</taxon>
        <taxon>Gammaproteobacteria</taxon>
        <taxon>Enterobacterales</taxon>
        <taxon>Erwiniaceae</taxon>
        <taxon>Pantoea</taxon>
    </lineage>
</organism>
<protein>
    <recommendedName>
        <fullName evidence="3">DUF3500 domain-containing protein</fullName>
    </recommendedName>
</protein>
<keyword evidence="2" id="KW-1185">Reference proteome</keyword>
<accession>A0A1V9DA34</accession>
<evidence type="ECO:0000313" key="1">
    <source>
        <dbReference type="EMBL" id="OQP30750.1"/>
    </source>
</evidence>
<dbReference type="InterPro" id="IPR021889">
    <property type="entry name" value="DUF3500"/>
</dbReference>
<name>A0A1V9DA34_9GAMM</name>
<dbReference type="Proteomes" id="UP000192769">
    <property type="component" value="Unassembled WGS sequence"/>
</dbReference>
<dbReference type="PANTHER" id="PTHR37489:SF1">
    <property type="entry name" value="DUF3500 DOMAIN-CONTAINING PROTEIN"/>
    <property type="match status" value="1"/>
</dbReference>
<dbReference type="PANTHER" id="PTHR37489">
    <property type="entry name" value="DUF3500 DOMAIN-CONTAINING PROTEIN"/>
    <property type="match status" value="1"/>
</dbReference>
<dbReference type="RefSeq" id="WP_081142069.1">
    <property type="nucleotide sequence ID" value="NZ_MWUE01000033.1"/>
</dbReference>
<gene>
    <name evidence="1" type="ORF">B2J69_21185</name>
</gene>
<dbReference type="AlphaFoldDB" id="A0A1V9DA34"/>
<comment type="caution">
    <text evidence="1">The sequence shown here is derived from an EMBL/GenBank/DDBJ whole genome shotgun (WGS) entry which is preliminary data.</text>
</comment>